<feature type="domain" description="RagB/SusD" evidence="6">
    <location>
        <begin position="248"/>
        <end position="420"/>
    </location>
</feature>
<accession>A0A433WH04</accession>
<keyword evidence="5" id="KW-0998">Cell outer membrane</keyword>
<evidence type="ECO:0000259" key="7">
    <source>
        <dbReference type="Pfam" id="PF14322"/>
    </source>
</evidence>
<feature type="domain" description="SusD-like N-terminal" evidence="7">
    <location>
        <begin position="39"/>
        <end position="208"/>
    </location>
</feature>
<reference evidence="8" key="1">
    <citation type="submission" date="2020-05" db="EMBL/GenBank/DDBJ databases">
        <title>Chitinophaga laudate sp. nov., isolated from a tropical peat swamp.</title>
        <authorList>
            <person name="Goh C.B.S."/>
            <person name="Lee M.S."/>
            <person name="Parimannan S."/>
            <person name="Pasbakhsh P."/>
            <person name="Yule C.M."/>
            <person name="Rajandas H."/>
            <person name="Loke S."/>
            <person name="Croft L."/>
            <person name="Tan J.B.L."/>
        </authorList>
    </citation>
    <scope>NUCLEOTIDE SEQUENCE</scope>
    <source>
        <strain evidence="8">Mgbs1</strain>
    </source>
</reference>
<evidence type="ECO:0000256" key="2">
    <source>
        <dbReference type="ARBA" id="ARBA00006275"/>
    </source>
</evidence>
<evidence type="ECO:0000313" key="8">
    <source>
        <dbReference type="EMBL" id="NSL86786.1"/>
    </source>
</evidence>
<dbReference type="InterPro" id="IPR011990">
    <property type="entry name" value="TPR-like_helical_dom_sf"/>
</dbReference>
<comment type="caution">
    <text evidence="8">The sequence shown here is derived from an EMBL/GenBank/DDBJ whole genome shotgun (WGS) entry which is preliminary data.</text>
</comment>
<sequence>MRKITVYVLTLAGMMYLSACSKKLDDIQPDTQITFDQLNKENLPLVVNGAKLSLSNNNAFYLYYAFQDMMSDDVETLTYPSFDRNNVSPNDANLSPAYRQPYQCIANANMVIRYAELYAEDASLKASAGEAYFLRAYAYLMLTEQFGSTAIIYGTEDPKGRPARNPEAEVYALAEADLKKAMDNLPGYTNPDAGSREAAQLLLARLYLNRGRHEEALTMVNAVISSGRFTLQSGFADIFKSKANSPEAMYRITETASNNDVRLGLPLIYGPGKNGGPDKAGNGNTWIDSMLVRSYESTDVRKALFIYVKGASVMENLYYLVKFPQETTPSYVLCRYAEAFLIKAEATARKGVVDVTAYNQLRAARKASLRSNSDFATPQAFLDEIEQERRREFVGERMRWNDMRRFGKAAAWLQAMQQPATHVLLPVPSRENFINPALGQNPDYSN</sequence>
<evidence type="ECO:0000313" key="9">
    <source>
        <dbReference type="Proteomes" id="UP000281028"/>
    </source>
</evidence>
<dbReference type="EMBL" id="RIAR02000001">
    <property type="protein sequence ID" value="NSL86786.1"/>
    <property type="molecule type" value="Genomic_DNA"/>
</dbReference>
<dbReference type="InterPro" id="IPR012944">
    <property type="entry name" value="SusD_RagB_dom"/>
</dbReference>
<keyword evidence="3" id="KW-0732">Signal</keyword>
<evidence type="ECO:0000256" key="1">
    <source>
        <dbReference type="ARBA" id="ARBA00004442"/>
    </source>
</evidence>
<gene>
    <name evidence="8" type="ORF">ECE50_008090</name>
</gene>
<dbReference type="SUPFAM" id="SSF48452">
    <property type="entry name" value="TPR-like"/>
    <property type="match status" value="1"/>
</dbReference>
<protein>
    <submittedName>
        <fullName evidence="8">RagB/SusD family nutrient uptake outer membrane protein</fullName>
    </submittedName>
</protein>
<dbReference type="Proteomes" id="UP000281028">
    <property type="component" value="Unassembled WGS sequence"/>
</dbReference>
<dbReference type="AlphaFoldDB" id="A0A433WH04"/>
<dbReference type="InterPro" id="IPR033985">
    <property type="entry name" value="SusD-like_N"/>
</dbReference>
<name>A0A433WH04_9BACT</name>
<dbReference type="Gene3D" id="1.25.40.390">
    <property type="match status" value="1"/>
</dbReference>
<organism evidence="8 9">
    <name type="scientific">Chitinophaga solisilvae</name>
    <dbReference type="NCBI Taxonomy" id="1233460"/>
    <lineage>
        <taxon>Bacteria</taxon>
        <taxon>Pseudomonadati</taxon>
        <taxon>Bacteroidota</taxon>
        <taxon>Chitinophagia</taxon>
        <taxon>Chitinophagales</taxon>
        <taxon>Chitinophagaceae</taxon>
        <taxon>Chitinophaga</taxon>
    </lineage>
</organism>
<evidence type="ECO:0000256" key="4">
    <source>
        <dbReference type="ARBA" id="ARBA00023136"/>
    </source>
</evidence>
<keyword evidence="4" id="KW-0472">Membrane</keyword>
<comment type="similarity">
    <text evidence="2">Belongs to the SusD family.</text>
</comment>
<evidence type="ECO:0000259" key="6">
    <source>
        <dbReference type="Pfam" id="PF07980"/>
    </source>
</evidence>
<dbReference type="Pfam" id="PF07980">
    <property type="entry name" value="SusD_RagB"/>
    <property type="match status" value="1"/>
</dbReference>
<dbReference type="GO" id="GO:0009279">
    <property type="term" value="C:cell outer membrane"/>
    <property type="evidence" value="ECO:0007669"/>
    <property type="project" value="UniProtKB-SubCell"/>
</dbReference>
<dbReference type="Pfam" id="PF14322">
    <property type="entry name" value="SusD-like_3"/>
    <property type="match status" value="1"/>
</dbReference>
<proteinExistence type="inferred from homology"/>
<comment type="subcellular location">
    <subcellularLocation>
        <location evidence="1">Cell outer membrane</location>
    </subcellularLocation>
</comment>
<dbReference type="OrthoDB" id="5694214at2"/>
<evidence type="ECO:0000256" key="5">
    <source>
        <dbReference type="ARBA" id="ARBA00023237"/>
    </source>
</evidence>
<evidence type="ECO:0000256" key="3">
    <source>
        <dbReference type="ARBA" id="ARBA00022729"/>
    </source>
</evidence>
<keyword evidence="9" id="KW-1185">Reference proteome</keyword>